<accession>A0A0B9GZ01</accession>
<sequence length="70" mass="8358">DPDYHQNVSEARAIAQREYRQQYQRFLLKQAYWKSVLNDPFTPNREEPTELDLSAAKADLEWYQNQQLAA</sequence>
<organism evidence="1 2">
    <name type="scientific">Photobacterium gaetbulicola</name>
    <dbReference type="NCBI Taxonomy" id="1295392"/>
    <lineage>
        <taxon>Bacteria</taxon>
        <taxon>Pseudomonadati</taxon>
        <taxon>Pseudomonadota</taxon>
        <taxon>Gammaproteobacteria</taxon>
        <taxon>Vibrionales</taxon>
        <taxon>Vibrionaceae</taxon>
        <taxon>Photobacterium</taxon>
    </lineage>
</organism>
<protein>
    <submittedName>
        <fullName evidence="1">Uncharacterized protein</fullName>
    </submittedName>
</protein>
<proteinExistence type="predicted"/>
<dbReference type="Proteomes" id="UP000031278">
    <property type="component" value="Unassembled WGS sequence"/>
</dbReference>
<gene>
    <name evidence="1" type="ORF">RJ45_09060</name>
</gene>
<dbReference type="AlphaFoldDB" id="A0A0B9GZ01"/>
<reference evidence="1 2" key="1">
    <citation type="submission" date="2014-12" db="EMBL/GenBank/DDBJ databases">
        <title>Genome sequencing of Photobacterium gaetbulicola AD005a.</title>
        <authorList>
            <person name="Adrian T.G.S."/>
            <person name="Chan K.G."/>
        </authorList>
    </citation>
    <scope>NUCLEOTIDE SEQUENCE [LARGE SCALE GENOMIC DNA]</scope>
    <source>
        <strain evidence="1 2">AD005a</strain>
    </source>
</reference>
<evidence type="ECO:0000313" key="1">
    <source>
        <dbReference type="EMBL" id="KHT63976.1"/>
    </source>
</evidence>
<evidence type="ECO:0000313" key="2">
    <source>
        <dbReference type="Proteomes" id="UP000031278"/>
    </source>
</evidence>
<comment type="caution">
    <text evidence="1">The sequence shown here is derived from an EMBL/GenBank/DDBJ whole genome shotgun (WGS) entry which is preliminary data.</text>
</comment>
<feature type="non-terminal residue" evidence="1">
    <location>
        <position position="1"/>
    </location>
</feature>
<name>A0A0B9GZ01_9GAMM</name>
<dbReference type="EMBL" id="JWLZ01000139">
    <property type="protein sequence ID" value="KHT63976.1"/>
    <property type="molecule type" value="Genomic_DNA"/>
</dbReference>